<dbReference type="SUPFAM" id="SSF53335">
    <property type="entry name" value="S-adenosyl-L-methionine-dependent methyltransferases"/>
    <property type="match status" value="1"/>
</dbReference>
<dbReference type="AlphaFoldDB" id="A0A6A6HMT8"/>
<sequence length="391" mass="43844">MSTEVEAIINRLTLLKGDGELTENATAQTEALHLSKQLQFALQKPEDAALELSFWPSYAFCARLAIDLDLFKLISDGSGTVSSGQLASASGGEELLIIRILRGLSAIGFVKEVEESRWAATPLTRAMAIPPVAAGHVHFWDQGVGTMASMPQYFRINGYRCPTDPLDGSFQYAFQTKQEAFSYWHQFPSILGNFNTFMQGVRGSRPQWIEWFPVRERILAGFEERQDAVLLIDVAGGRGHDVEAFKHKFSEVKGKLILQDLPAVISDIKTLDEDIQRQEYDFFTPQTIQGARVYFFHFIFHDWSDEACLKILSNTVSAMKKGYSKILLNEFILPDRGCPLLPIGMDLNMMAMHAGQERTENQWRALLVKAGLEPTFWFSNGGAEGIIEAHL</sequence>
<accession>A0A6A6HMT8</accession>
<dbReference type="Gene3D" id="3.40.50.150">
    <property type="entry name" value="Vaccinia Virus protein VP39"/>
    <property type="match status" value="1"/>
</dbReference>
<feature type="active site" description="Proton acceptor" evidence="4">
    <location>
        <position position="301"/>
    </location>
</feature>
<dbReference type="InterPro" id="IPR036388">
    <property type="entry name" value="WH-like_DNA-bd_sf"/>
</dbReference>
<dbReference type="EMBL" id="ML991774">
    <property type="protein sequence ID" value="KAF2238853.1"/>
    <property type="molecule type" value="Genomic_DNA"/>
</dbReference>
<dbReference type="Gene3D" id="1.10.10.10">
    <property type="entry name" value="Winged helix-like DNA-binding domain superfamily/Winged helix DNA-binding domain"/>
    <property type="match status" value="1"/>
</dbReference>
<dbReference type="InterPro" id="IPR016461">
    <property type="entry name" value="COMT-like"/>
</dbReference>
<keyword evidence="3" id="KW-0949">S-adenosyl-L-methionine</keyword>
<gene>
    <name evidence="6" type="ORF">EV356DRAFT_460142</name>
</gene>
<dbReference type="SUPFAM" id="SSF46785">
    <property type="entry name" value="Winged helix' DNA-binding domain"/>
    <property type="match status" value="1"/>
</dbReference>
<dbReference type="PIRSF" id="PIRSF005739">
    <property type="entry name" value="O-mtase"/>
    <property type="match status" value="1"/>
</dbReference>
<name>A0A6A6HMT8_VIRVR</name>
<dbReference type="PANTHER" id="PTHR43712:SF1">
    <property type="entry name" value="HYPOTHETICAL O-METHYLTRANSFERASE (EUROFUNG)-RELATED"/>
    <property type="match status" value="1"/>
</dbReference>
<keyword evidence="7" id="KW-1185">Reference proteome</keyword>
<dbReference type="Proteomes" id="UP000800092">
    <property type="component" value="Unassembled WGS sequence"/>
</dbReference>
<evidence type="ECO:0000256" key="2">
    <source>
        <dbReference type="ARBA" id="ARBA00022679"/>
    </source>
</evidence>
<dbReference type="PANTHER" id="PTHR43712">
    <property type="entry name" value="PUTATIVE (AFU_ORTHOLOGUE AFUA_4G14580)-RELATED"/>
    <property type="match status" value="1"/>
</dbReference>
<dbReference type="OrthoDB" id="3340390at2759"/>
<dbReference type="GO" id="GO:0008171">
    <property type="term" value="F:O-methyltransferase activity"/>
    <property type="evidence" value="ECO:0007669"/>
    <property type="project" value="InterPro"/>
</dbReference>
<evidence type="ECO:0000259" key="5">
    <source>
        <dbReference type="Pfam" id="PF00891"/>
    </source>
</evidence>
<evidence type="ECO:0000313" key="7">
    <source>
        <dbReference type="Proteomes" id="UP000800092"/>
    </source>
</evidence>
<dbReference type="InterPro" id="IPR036390">
    <property type="entry name" value="WH_DNA-bd_sf"/>
</dbReference>
<keyword evidence="1 6" id="KW-0489">Methyltransferase</keyword>
<evidence type="ECO:0000313" key="6">
    <source>
        <dbReference type="EMBL" id="KAF2238853.1"/>
    </source>
</evidence>
<reference evidence="6" key="1">
    <citation type="journal article" date="2020" name="Stud. Mycol.">
        <title>101 Dothideomycetes genomes: a test case for predicting lifestyles and emergence of pathogens.</title>
        <authorList>
            <person name="Haridas S."/>
            <person name="Albert R."/>
            <person name="Binder M."/>
            <person name="Bloem J."/>
            <person name="Labutti K."/>
            <person name="Salamov A."/>
            <person name="Andreopoulos B."/>
            <person name="Baker S."/>
            <person name="Barry K."/>
            <person name="Bills G."/>
            <person name="Bluhm B."/>
            <person name="Cannon C."/>
            <person name="Castanera R."/>
            <person name="Culley D."/>
            <person name="Daum C."/>
            <person name="Ezra D."/>
            <person name="Gonzalez J."/>
            <person name="Henrissat B."/>
            <person name="Kuo A."/>
            <person name="Liang C."/>
            <person name="Lipzen A."/>
            <person name="Lutzoni F."/>
            <person name="Magnuson J."/>
            <person name="Mondo S."/>
            <person name="Nolan M."/>
            <person name="Ohm R."/>
            <person name="Pangilinan J."/>
            <person name="Park H.-J."/>
            <person name="Ramirez L."/>
            <person name="Alfaro M."/>
            <person name="Sun H."/>
            <person name="Tritt A."/>
            <person name="Yoshinaga Y."/>
            <person name="Zwiers L.-H."/>
            <person name="Turgeon B."/>
            <person name="Goodwin S."/>
            <person name="Spatafora J."/>
            <person name="Crous P."/>
            <person name="Grigoriev I."/>
        </authorList>
    </citation>
    <scope>NUCLEOTIDE SEQUENCE</scope>
    <source>
        <strain evidence="6">Tuck. ex Michener</strain>
    </source>
</reference>
<dbReference type="InterPro" id="IPR029063">
    <property type="entry name" value="SAM-dependent_MTases_sf"/>
</dbReference>
<dbReference type="Pfam" id="PF00891">
    <property type="entry name" value="Methyltransf_2"/>
    <property type="match status" value="1"/>
</dbReference>
<feature type="non-terminal residue" evidence="6">
    <location>
        <position position="391"/>
    </location>
</feature>
<evidence type="ECO:0000256" key="1">
    <source>
        <dbReference type="ARBA" id="ARBA00022603"/>
    </source>
</evidence>
<evidence type="ECO:0000256" key="3">
    <source>
        <dbReference type="ARBA" id="ARBA00022691"/>
    </source>
</evidence>
<evidence type="ECO:0000256" key="4">
    <source>
        <dbReference type="PIRSR" id="PIRSR005739-1"/>
    </source>
</evidence>
<organism evidence="6 7">
    <name type="scientific">Viridothelium virens</name>
    <name type="common">Speckled blister lichen</name>
    <name type="synonym">Trypethelium virens</name>
    <dbReference type="NCBI Taxonomy" id="1048519"/>
    <lineage>
        <taxon>Eukaryota</taxon>
        <taxon>Fungi</taxon>
        <taxon>Dikarya</taxon>
        <taxon>Ascomycota</taxon>
        <taxon>Pezizomycotina</taxon>
        <taxon>Dothideomycetes</taxon>
        <taxon>Dothideomycetes incertae sedis</taxon>
        <taxon>Trypetheliales</taxon>
        <taxon>Trypetheliaceae</taxon>
        <taxon>Viridothelium</taxon>
    </lineage>
</organism>
<proteinExistence type="predicted"/>
<dbReference type="GO" id="GO:0032259">
    <property type="term" value="P:methylation"/>
    <property type="evidence" value="ECO:0007669"/>
    <property type="project" value="UniProtKB-KW"/>
</dbReference>
<protein>
    <submittedName>
        <fullName evidence="6">S-adenosyl-L-methionine-dependent methyltransferase</fullName>
    </submittedName>
</protein>
<dbReference type="PROSITE" id="PS51683">
    <property type="entry name" value="SAM_OMT_II"/>
    <property type="match status" value="1"/>
</dbReference>
<keyword evidence="2 6" id="KW-0808">Transferase</keyword>
<dbReference type="InterPro" id="IPR001077">
    <property type="entry name" value="COMT_C"/>
</dbReference>
<feature type="domain" description="O-methyltransferase C-terminal" evidence="5">
    <location>
        <begin position="216"/>
        <end position="372"/>
    </location>
</feature>